<dbReference type="VEuPathDB" id="FungiDB:F4678DRAFT_440604"/>
<feature type="domain" description="Nephrocystin 3-like N-terminal" evidence="2">
    <location>
        <begin position="241"/>
        <end position="415"/>
    </location>
</feature>
<name>A0A9W8TMG3_9PEZI</name>
<dbReference type="PANTHER" id="PTHR10039:SF5">
    <property type="entry name" value="NACHT DOMAIN-CONTAINING PROTEIN"/>
    <property type="match status" value="1"/>
</dbReference>
<dbReference type="EMBL" id="JANPWZ010000931">
    <property type="protein sequence ID" value="KAJ3570481.1"/>
    <property type="molecule type" value="Genomic_DNA"/>
</dbReference>
<accession>A0A9W8TMG3</accession>
<reference evidence="3" key="1">
    <citation type="submission" date="2022-07" db="EMBL/GenBank/DDBJ databases">
        <title>Genome Sequence of Xylaria arbuscula.</title>
        <authorList>
            <person name="Buettner E."/>
        </authorList>
    </citation>
    <scope>NUCLEOTIDE SEQUENCE</scope>
    <source>
        <strain evidence="3">VT107</strain>
    </source>
</reference>
<evidence type="ECO:0000259" key="2">
    <source>
        <dbReference type="Pfam" id="PF24883"/>
    </source>
</evidence>
<evidence type="ECO:0000313" key="4">
    <source>
        <dbReference type="Proteomes" id="UP001148614"/>
    </source>
</evidence>
<dbReference type="Pfam" id="PF24883">
    <property type="entry name" value="NPHP3_N"/>
    <property type="match status" value="1"/>
</dbReference>
<dbReference type="AlphaFoldDB" id="A0A9W8TMG3"/>
<evidence type="ECO:0000256" key="1">
    <source>
        <dbReference type="ARBA" id="ARBA00022737"/>
    </source>
</evidence>
<dbReference type="InterPro" id="IPR056884">
    <property type="entry name" value="NPHP3-like_N"/>
</dbReference>
<protein>
    <recommendedName>
        <fullName evidence="2">Nephrocystin 3-like N-terminal domain-containing protein</fullName>
    </recommendedName>
</protein>
<dbReference type="Proteomes" id="UP001148614">
    <property type="component" value="Unassembled WGS sequence"/>
</dbReference>
<dbReference type="PANTHER" id="PTHR10039">
    <property type="entry name" value="AMELOGENIN"/>
    <property type="match status" value="1"/>
</dbReference>
<keyword evidence="1" id="KW-0677">Repeat</keyword>
<evidence type="ECO:0000313" key="3">
    <source>
        <dbReference type="EMBL" id="KAJ3570481.1"/>
    </source>
</evidence>
<proteinExistence type="predicted"/>
<keyword evidence="4" id="KW-1185">Reference proteome</keyword>
<sequence length="617" mass="69396">MDPFTALSLAGVVVQFVELGIKLTLKSIAVYRSADGHAEIDEATQEDTRSLRGLSKKLRQSFSGPCSTAELNIASLAQECAAEAKKLLRILEGLKSVNKGMASSIVAASKSLWKKGEIEEIHERLKDYRAQITLCLAALINDKNSSMTALLVELTRLHSSTNLEMNQRFKQLSNGLAQVQSTITQASNSVSDGKTDLDAMVKDLDGLVRLGDAASESVLQGLRFEYMRARESNISAAHAKTFEWLFTEESDFYKWLQSSSGIFWISGKPGSGKSTLMKFVSNHHRTKEALLEWAGKDLLITLGFYFWNPGTPMQKSLQGLLQTLLYQVMKAYPLLIPVITPDRWDIALSAEAAERWTWDETIASLDLFIKQDKVACKTCIFIDGLDEFDGDHAEVVNILSRASKSPSVKLCLASRPYNIFAEAYGRRPDRKLRLQDLTEGDIRQYANDKLQMHLEIAKATISDPQFKTLVDEIVSKADGVFLWVYLVVKSLKEGITNADTIATLQKRLQKLPSDLEQYFAFILESVDEVYWEDTTKVFLMASAAPYPFAVGVLSVLDYNYPDFCIHAITRSLEVEEYEQEVRILERRLMARCKGLLELRETVHYSLPDLRHLLRITT</sequence>
<dbReference type="Gene3D" id="3.40.50.300">
    <property type="entry name" value="P-loop containing nucleotide triphosphate hydrolases"/>
    <property type="match status" value="1"/>
</dbReference>
<organism evidence="3 4">
    <name type="scientific">Xylaria arbuscula</name>
    <dbReference type="NCBI Taxonomy" id="114810"/>
    <lineage>
        <taxon>Eukaryota</taxon>
        <taxon>Fungi</taxon>
        <taxon>Dikarya</taxon>
        <taxon>Ascomycota</taxon>
        <taxon>Pezizomycotina</taxon>
        <taxon>Sordariomycetes</taxon>
        <taxon>Xylariomycetidae</taxon>
        <taxon>Xylariales</taxon>
        <taxon>Xylariaceae</taxon>
        <taxon>Xylaria</taxon>
    </lineage>
</organism>
<comment type="caution">
    <text evidence="3">The sequence shown here is derived from an EMBL/GenBank/DDBJ whole genome shotgun (WGS) entry which is preliminary data.</text>
</comment>
<gene>
    <name evidence="3" type="ORF">NPX13_g5713</name>
</gene>
<dbReference type="InterPro" id="IPR027417">
    <property type="entry name" value="P-loop_NTPase"/>
</dbReference>
<dbReference type="SUPFAM" id="SSF52540">
    <property type="entry name" value="P-loop containing nucleoside triphosphate hydrolases"/>
    <property type="match status" value="1"/>
</dbReference>